<reference evidence="2 3" key="1">
    <citation type="submission" date="2022-12" db="EMBL/GenBank/DDBJ databases">
        <title>Polyphasic characterization of Geotalea uranireducens NIT-SL11 newly isolated from a complex of sewage sludge and microbially reduced graphene oxide.</title>
        <authorList>
            <person name="Xie L."/>
            <person name="Yoshida N."/>
            <person name="Meng L."/>
        </authorList>
    </citation>
    <scope>NUCLEOTIDE SEQUENCE [LARGE SCALE GENOMIC DNA]</scope>
    <source>
        <strain evidence="2 3">NIT-SL11</strain>
    </source>
</reference>
<sequence>MGTWPEYLMNSIGLKISLGICLFLVINIMIAKINERKRVVGGASEEDQKLQSIKTMKRLWIGMLAGFVISVVIGVTQFIVRFGYFTLLQEIGVVTVGFVGAVIGGLFGVIKWRSKSA</sequence>
<organism evidence="2 3">
    <name type="scientific">Geotalea uraniireducens</name>
    <dbReference type="NCBI Taxonomy" id="351604"/>
    <lineage>
        <taxon>Bacteria</taxon>
        <taxon>Pseudomonadati</taxon>
        <taxon>Thermodesulfobacteriota</taxon>
        <taxon>Desulfuromonadia</taxon>
        <taxon>Geobacterales</taxon>
        <taxon>Geobacteraceae</taxon>
        <taxon>Geotalea</taxon>
    </lineage>
</organism>
<keyword evidence="1" id="KW-0472">Membrane</keyword>
<feature type="transmembrane region" description="Helical" evidence="1">
    <location>
        <begin position="91"/>
        <end position="110"/>
    </location>
</feature>
<gene>
    <name evidence="2" type="ORF">GURASL_08760</name>
</gene>
<proteinExistence type="predicted"/>
<evidence type="ECO:0000313" key="3">
    <source>
        <dbReference type="Proteomes" id="UP001317705"/>
    </source>
</evidence>
<accession>A0ABM8EHJ2</accession>
<keyword evidence="3" id="KW-1185">Reference proteome</keyword>
<evidence type="ECO:0000313" key="2">
    <source>
        <dbReference type="EMBL" id="BDV41953.1"/>
    </source>
</evidence>
<name>A0ABM8EHJ2_9BACT</name>
<dbReference type="Proteomes" id="UP001317705">
    <property type="component" value="Chromosome"/>
</dbReference>
<feature type="transmembrane region" description="Helical" evidence="1">
    <location>
        <begin position="59"/>
        <end position="79"/>
    </location>
</feature>
<keyword evidence="1" id="KW-0812">Transmembrane</keyword>
<keyword evidence="1" id="KW-1133">Transmembrane helix</keyword>
<dbReference type="EMBL" id="AP027151">
    <property type="protein sequence ID" value="BDV41953.1"/>
    <property type="molecule type" value="Genomic_DNA"/>
</dbReference>
<protein>
    <submittedName>
        <fullName evidence="2">Uncharacterized protein</fullName>
    </submittedName>
</protein>
<feature type="transmembrane region" description="Helical" evidence="1">
    <location>
        <begin position="12"/>
        <end position="30"/>
    </location>
</feature>
<evidence type="ECO:0000256" key="1">
    <source>
        <dbReference type="SAM" id="Phobius"/>
    </source>
</evidence>